<dbReference type="RefSeq" id="WP_188953659.1">
    <property type="nucleotide sequence ID" value="NZ_BMIB01000003.1"/>
</dbReference>
<accession>A0A917J085</accession>
<evidence type="ECO:0008006" key="4">
    <source>
        <dbReference type="Google" id="ProtNLM"/>
    </source>
</evidence>
<keyword evidence="1" id="KW-0732">Signal</keyword>
<dbReference type="AlphaFoldDB" id="A0A917J085"/>
<organism evidence="2 3">
    <name type="scientific">Filimonas zeae</name>
    <dbReference type="NCBI Taxonomy" id="1737353"/>
    <lineage>
        <taxon>Bacteria</taxon>
        <taxon>Pseudomonadati</taxon>
        <taxon>Bacteroidota</taxon>
        <taxon>Chitinophagia</taxon>
        <taxon>Chitinophagales</taxon>
        <taxon>Chitinophagaceae</taxon>
        <taxon>Filimonas</taxon>
    </lineage>
</organism>
<reference evidence="2" key="1">
    <citation type="journal article" date="2014" name="Int. J. Syst. Evol. Microbiol.">
        <title>Complete genome sequence of Corynebacterium casei LMG S-19264T (=DSM 44701T), isolated from a smear-ripened cheese.</title>
        <authorList>
            <consortium name="US DOE Joint Genome Institute (JGI-PGF)"/>
            <person name="Walter F."/>
            <person name="Albersmeier A."/>
            <person name="Kalinowski J."/>
            <person name="Ruckert C."/>
        </authorList>
    </citation>
    <scope>NUCLEOTIDE SEQUENCE</scope>
    <source>
        <strain evidence="2">CGMCC 1.15290</strain>
    </source>
</reference>
<evidence type="ECO:0000256" key="1">
    <source>
        <dbReference type="SAM" id="SignalP"/>
    </source>
</evidence>
<evidence type="ECO:0000313" key="3">
    <source>
        <dbReference type="Proteomes" id="UP000627292"/>
    </source>
</evidence>
<proteinExistence type="predicted"/>
<dbReference type="PROSITE" id="PS51257">
    <property type="entry name" value="PROKAR_LIPOPROTEIN"/>
    <property type="match status" value="1"/>
</dbReference>
<keyword evidence="3" id="KW-1185">Reference proteome</keyword>
<gene>
    <name evidence="2" type="ORF">GCM10011379_30130</name>
</gene>
<protein>
    <recommendedName>
        <fullName evidence="4">Lipoprotein</fullName>
    </recommendedName>
</protein>
<evidence type="ECO:0000313" key="2">
    <source>
        <dbReference type="EMBL" id="GGH71120.1"/>
    </source>
</evidence>
<reference evidence="2" key="2">
    <citation type="submission" date="2020-09" db="EMBL/GenBank/DDBJ databases">
        <authorList>
            <person name="Sun Q."/>
            <person name="Zhou Y."/>
        </authorList>
    </citation>
    <scope>NUCLEOTIDE SEQUENCE</scope>
    <source>
        <strain evidence="2">CGMCC 1.15290</strain>
    </source>
</reference>
<name>A0A917J085_9BACT</name>
<feature type="signal peptide" evidence="1">
    <location>
        <begin position="1"/>
        <end position="23"/>
    </location>
</feature>
<comment type="caution">
    <text evidence="2">The sequence shown here is derived from an EMBL/GenBank/DDBJ whole genome shotgun (WGS) entry which is preliminary data.</text>
</comment>
<dbReference type="Proteomes" id="UP000627292">
    <property type="component" value="Unassembled WGS sequence"/>
</dbReference>
<feature type="chain" id="PRO_5036675538" description="Lipoprotein" evidence="1">
    <location>
        <begin position="24"/>
        <end position="228"/>
    </location>
</feature>
<sequence>MRITYTVCFALCLVMLTGCSTKGQTLSLLDLLKQKPHDIFSSKNMLFQQYEIKANENYSIKLYGEKLPDTVMTVIEPEYSINWEQEEIQPVVSCLSIPLQSPRFIVDKTGTPLIVVAELGNDGPKGKAKAGVFKDEDVLNLKKALTQQFGKERKVKEDSFEGNVYVWKKAPYTIRLTIENEKFENKSGHTRNGVAQDGCNGVLTIYNGIDPAFHAEEYNYFNNPDIRK</sequence>
<dbReference type="EMBL" id="BMIB01000003">
    <property type="protein sequence ID" value="GGH71120.1"/>
    <property type="molecule type" value="Genomic_DNA"/>
</dbReference>